<evidence type="ECO:0000313" key="5">
    <source>
        <dbReference type="EMBL" id="VFT94351.1"/>
    </source>
</evidence>
<evidence type="ECO:0000259" key="2">
    <source>
        <dbReference type="Pfam" id="PF08170"/>
    </source>
</evidence>
<evidence type="ECO:0000313" key="4">
    <source>
        <dbReference type="EMBL" id="KAF0691123.1"/>
    </source>
</evidence>
<dbReference type="AlphaFoldDB" id="A0A485L8T7"/>
<feature type="region of interest" description="Disordered" evidence="1">
    <location>
        <begin position="54"/>
        <end position="79"/>
    </location>
</feature>
<reference evidence="4" key="2">
    <citation type="submission" date="2019-06" db="EMBL/GenBank/DDBJ databases">
        <title>Genomics analysis of Aphanomyces spp. identifies a new class of oomycete effector associated with host adaptation.</title>
        <authorList>
            <person name="Gaulin E."/>
        </authorList>
    </citation>
    <scope>NUCLEOTIDE SEQUENCE</scope>
    <source>
        <strain evidence="4">CBS 578.67</strain>
    </source>
</reference>
<feature type="domain" description="POP1 C-terminal" evidence="3">
    <location>
        <begin position="624"/>
        <end position="687"/>
    </location>
</feature>
<feature type="domain" description="POPLD" evidence="2">
    <location>
        <begin position="414"/>
        <end position="505"/>
    </location>
</feature>
<accession>A0A485L8T7</accession>
<dbReference type="EMBL" id="CAADRA010006222">
    <property type="protein sequence ID" value="VFT94351.1"/>
    <property type="molecule type" value="Genomic_DNA"/>
</dbReference>
<keyword evidence="6" id="KW-1185">Reference proteome</keyword>
<reference evidence="5 6" key="1">
    <citation type="submission" date="2019-03" db="EMBL/GenBank/DDBJ databases">
        <authorList>
            <person name="Gaulin E."/>
            <person name="Dumas B."/>
        </authorList>
    </citation>
    <scope>NUCLEOTIDE SEQUENCE [LARGE SCALE GENOMIC DNA]</scope>
    <source>
        <strain evidence="5">CBS 568.67</strain>
    </source>
</reference>
<dbReference type="Proteomes" id="UP000332933">
    <property type="component" value="Unassembled WGS sequence"/>
</dbReference>
<dbReference type="GO" id="GO:0000172">
    <property type="term" value="C:ribonuclease MRP complex"/>
    <property type="evidence" value="ECO:0007669"/>
    <property type="project" value="InterPro"/>
</dbReference>
<dbReference type="InterPro" id="IPR012590">
    <property type="entry name" value="POPLD_dom"/>
</dbReference>
<dbReference type="OrthoDB" id="442863at2759"/>
<dbReference type="EMBL" id="VJMH01006201">
    <property type="protein sequence ID" value="KAF0691123.1"/>
    <property type="molecule type" value="Genomic_DNA"/>
</dbReference>
<name>A0A485L8T7_9STRA</name>
<dbReference type="InterPro" id="IPR055079">
    <property type="entry name" value="POP1_C"/>
</dbReference>
<dbReference type="GO" id="GO:0005655">
    <property type="term" value="C:nucleolar ribonuclease P complex"/>
    <property type="evidence" value="ECO:0007669"/>
    <property type="project" value="InterPro"/>
</dbReference>
<organism evidence="5 6">
    <name type="scientific">Aphanomyces stellatus</name>
    <dbReference type="NCBI Taxonomy" id="120398"/>
    <lineage>
        <taxon>Eukaryota</taxon>
        <taxon>Sar</taxon>
        <taxon>Stramenopiles</taxon>
        <taxon>Oomycota</taxon>
        <taxon>Saprolegniomycetes</taxon>
        <taxon>Saprolegniales</taxon>
        <taxon>Verrucalvaceae</taxon>
        <taxon>Aphanomyces</taxon>
    </lineage>
</organism>
<dbReference type="Pfam" id="PF22770">
    <property type="entry name" value="POP1_C"/>
    <property type="match status" value="1"/>
</dbReference>
<feature type="region of interest" description="Disordered" evidence="1">
    <location>
        <begin position="283"/>
        <end position="315"/>
    </location>
</feature>
<evidence type="ECO:0000313" key="6">
    <source>
        <dbReference type="Proteomes" id="UP000332933"/>
    </source>
</evidence>
<dbReference type="GO" id="GO:0001682">
    <property type="term" value="P:tRNA 5'-leader removal"/>
    <property type="evidence" value="ECO:0007669"/>
    <property type="project" value="InterPro"/>
</dbReference>
<evidence type="ECO:0000259" key="3">
    <source>
        <dbReference type="Pfam" id="PF22770"/>
    </source>
</evidence>
<dbReference type="PANTHER" id="PTHR22731">
    <property type="entry name" value="RIBONUCLEASES P/MRP PROTEIN SUBUNIT POP1"/>
    <property type="match status" value="1"/>
</dbReference>
<gene>
    <name evidence="5" type="primary">Aste57867_17600</name>
    <name evidence="4" type="ORF">As57867_017540</name>
    <name evidence="5" type="ORF">ASTE57867_17600</name>
</gene>
<proteinExistence type="predicted"/>
<sequence>MQVIEVVAFAAARVQELHEIHEASGYETHAKMRMERRRKDFHLRRRTNAYNSHKFPARFRGKPPRVPSSPDGGSDRCRKHRRRAMLKAKTDRLPTHNWLVKRMKMGTINGVAVPLHRLDHSVSAALAAPATVCDTSFLSLVELCGPKDDVLEVLDACIDDDGLDDDVVGGAVEGHVVLYHADAFPMRAIGPARVLCHGDTLFQLWLWVDPRMTADVLATFTTVASPSVRIAPRSLCRFEVRGVESARIMDTVFHDHTPLEWQAASSDDARVIQTWHFQDPRMRRRRAPRHMTSSLSLLSPAPDDTPSSRCPITNSAFATPEPDLAALNARFASVLQWASSVSERVDYSSCVAVEPVANSAAAAVARPASDNRATESLLWDAVPPPPFTPDHVVNAESGVALPSFPSLTVQRQDGWDLVVWPAYAPTLLKAMVFAGASAIGLVERDALRTRRGVLNFPRDYPDTASGRAFWVDHAATETAISLAKPKAKRVAYGALLVASPFSPNWQLLFPSSGNDDDASTGFCILRGAAYMDPFPFYHPQAKVGASTIVLVGIPHFIIKELKAVPVAMPTLICVHVALPRRGNMDPNAMLCFPSQADVDAFESDPSWQGDVELTAKQAKKQPHYEMRSIMGFVTSVVQESGVATAVGFCHCEALQNLFLLQQARATPGLVLLRNPTTRQYRPALVTVR</sequence>
<protein>
    <submittedName>
        <fullName evidence="5">Aste57867_17600 protein</fullName>
    </submittedName>
</protein>
<feature type="compositionally biased region" description="Low complexity" evidence="1">
    <location>
        <begin position="292"/>
        <end position="308"/>
    </location>
</feature>
<evidence type="ECO:0000256" key="1">
    <source>
        <dbReference type="SAM" id="MobiDB-lite"/>
    </source>
</evidence>
<dbReference type="Pfam" id="PF08170">
    <property type="entry name" value="POPLD"/>
    <property type="match status" value="1"/>
</dbReference>
<dbReference type="PANTHER" id="PTHR22731:SF3">
    <property type="entry name" value="RIBONUCLEASES P_MRP PROTEIN SUBUNIT POP1"/>
    <property type="match status" value="1"/>
</dbReference>
<dbReference type="InterPro" id="IPR039182">
    <property type="entry name" value="Pop1"/>
</dbReference>